<keyword evidence="1" id="KW-0175">Coiled coil</keyword>
<accession>A0A226EU93</accession>
<comment type="caution">
    <text evidence="2">The sequence shown here is derived from an EMBL/GenBank/DDBJ whole genome shotgun (WGS) entry which is preliminary data.</text>
</comment>
<evidence type="ECO:0008006" key="4">
    <source>
        <dbReference type="Google" id="ProtNLM"/>
    </source>
</evidence>
<evidence type="ECO:0000256" key="1">
    <source>
        <dbReference type="SAM" id="Coils"/>
    </source>
</evidence>
<gene>
    <name evidence="2" type="ORF">Fcan01_04642</name>
</gene>
<sequence>MLKNLMIILDELESVLNYLEDQFEKLNALANIMPNPEAKANTFVKSCQEGLTLQLSNLKATLIEIKSELRLSNPDRVFRTDKLDVDDTEKAEEVEEGANLV</sequence>
<evidence type="ECO:0000313" key="2">
    <source>
        <dbReference type="EMBL" id="OXA61183.1"/>
    </source>
</evidence>
<dbReference type="Proteomes" id="UP000198287">
    <property type="component" value="Unassembled WGS sequence"/>
</dbReference>
<reference evidence="2 3" key="1">
    <citation type="submission" date="2015-12" db="EMBL/GenBank/DDBJ databases">
        <title>The genome of Folsomia candida.</title>
        <authorList>
            <person name="Faddeeva A."/>
            <person name="Derks M.F."/>
            <person name="Anvar Y."/>
            <person name="Smit S."/>
            <person name="Van Straalen N."/>
            <person name="Roelofs D."/>
        </authorList>
    </citation>
    <scope>NUCLEOTIDE SEQUENCE [LARGE SCALE GENOMIC DNA]</scope>
    <source>
        <strain evidence="2 3">VU population</strain>
        <tissue evidence="2">Whole body</tissue>
    </source>
</reference>
<dbReference type="EMBL" id="LNIX01000002">
    <property type="protein sequence ID" value="OXA61183.1"/>
    <property type="molecule type" value="Genomic_DNA"/>
</dbReference>
<dbReference type="AlphaFoldDB" id="A0A226EU93"/>
<organism evidence="2 3">
    <name type="scientific">Folsomia candida</name>
    <name type="common">Springtail</name>
    <dbReference type="NCBI Taxonomy" id="158441"/>
    <lineage>
        <taxon>Eukaryota</taxon>
        <taxon>Metazoa</taxon>
        <taxon>Ecdysozoa</taxon>
        <taxon>Arthropoda</taxon>
        <taxon>Hexapoda</taxon>
        <taxon>Collembola</taxon>
        <taxon>Entomobryomorpha</taxon>
        <taxon>Isotomoidea</taxon>
        <taxon>Isotomidae</taxon>
        <taxon>Proisotominae</taxon>
        <taxon>Folsomia</taxon>
    </lineage>
</organism>
<proteinExistence type="predicted"/>
<feature type="coiled-coil region" evidence="1">
    <location>
        <begin position="2"/>
        <end position="29"/>
    </location>
</feature>
<protein>
    <recommendedName>
        <fullName evidence="4">Mediator of RNA polymerase II transcription subunit 11</fullName>
    </recommendedName>
</protein>
<name>A0A226EU93_FOLCA</name>
<evidence type="ECO:0000313" key="3">
    <source>
        <dbReference type="Proteomes" id="UP000198287"/>
    </source>
</evidence>
<keyword evidence="3" id="KW-1185">Reference proteome</keyword>